<feature type="compositionally biased region" description="Basic residues" evidence="1">
    <location>
        <begin position="1"/>
        <end position="13"/>
    </location>
</feature>
<gene>
    <name evidence="2" type="ORF">METZ01_LOCUS271576</name>
</gene>
<feature type="non-terminal residue" evidence="2">
    <location>
        <position position="68"/>
    </location>
</feature>
<dbReference type="EMBL" id="UINC01078040">
    <property type="protein sequence ID" value="SVC18722.1"/>
    <property type="molecule type" value="Genomic_DNA"/>
</dbReference>
<organism evidence="2">
    <name type="scientific">marine metagenome</name>
    <dbReference type="NCBI Taxonomy" id="408172"/>
    <lineage>
        <taxon>unclassified sequences</taxon>
        <taxon>metagenomes</taxon>
        <taxon>ecological metagenomes</taxon>
    </lineage>
</organism>
<feature type="region of interest" description="Disordered" evidence="1">
    <location>
        <begin position="1"/>
        <end position="68"/>
    </location>
</feature>
<proteinExistence type="predicted"/>
<sequence length="68" mass="7585">PPRRWPGARRGRSRGQPPLGSVTRRVGRQFPQWRGGQHGSSPHRVRLGRLPGRLGPERSFRTGPGTVL</sequence>
<evidence type="ECO:0000256" key="1">
    <source>
        <dbReference type="SAM" id="MobiDB-lite"/>
    </source>
</evidence>
<name>A0A382K5M5_9ZZZZ</name>
<dbReference type="AlphaFoldDB" id="A0A382K5M5"/>
<reference evidence="2" key="1">
    <citation type="submission" date="2018-05" db="EMBL/GenBank/DDBJ databases">
        <authorList>
            <person name="Lanie J.A."/>
            <person name="Ng W.-L."/>
            <person name="Kazmierczak K.M."/>
            <person name="Andrzejewski T.M."/>
            <person name="Davidsen T.M."/>
            <person name="Wayne K.J."/>
            <person name="Tettelin H."/>
            <person name="Glass J.I."/>
            <person name="Rusch D."/>
            <person name="Podicherti R."/>
            <person name="Tsui H.-C.T."/>
            <person name="Winkler M.E."/>
        </authorList>
    </citation>
    <scope>NUCLEOTIDE SEQUENCE</scope>
</reference>
<accession>A0A382K5M5</accession>
<feature type="non-terminal residue" evidence="2">
    <location>
        <position position="1"/>
    </location>
</feature>
<evidence type="ECO:0000313" key="2">
    <source>
        <dbReference type="EMBL" id="SVC18722.1"/>
    </source>
</evidence>
<protein>
    <submittedName>
        <fullName evidence="2">Uncharacterized protein</fullName>
    </submittedName>
</protein>